<dbReference type="PANTHER" id="PTHR45855">
    <property type="entry name" value="TRANSCRIPTION FACTOR PIF1-RELATED"/>
    <property type="match status" value="1"/>
</dbReference>
<dbReference type="SMART" id="SM00353">
    <property type="entry name" value="HLH"/>
    <property type="match status" value="1"/>
</dbReference>
<protein>
    <recommendedName>
        <fullName evidence="8">BHLH domain-containing protein</fullName>
    </recommendedName>
</protein>
<evidence type="ECO:0000313" key="10">
    <source>
        <dbReference type="EMBL" id="VDC82592.1"/>
    </source>
</evidence>
<dbReference type="GO" id="GO:0046983">
    <property type="term" value="F:protein dimerization activity"/>
    <property type="evidence" value="ECO:0007669"/>
    <property type="project" value="InterPro"/>
</dbReference>
<feature type="region of interest" description="Disordered" evidence="7">
    <location>
        <begin position="487"/>
        <end position="537"/>
    </location>
</feature>
<comment type="similarity">
    <text evidence="2">Belongs to the remorin family.</text>
</comment>
<dbReference type="SUPFAM" id="SSF47459">
    <property type="entry name" value="HLH, helix-loop-helix DNA-binding domain"/>
    <property type="match status" value="1"/>
</dbReference>
<keyword evidence="5" id="KW-0804">Transcription</keyword>
<organism evidence="10">
    <name type="scientific">Brassica campestris</name>
    <name type="common">Field mustard</name>
    <dbReference type="NCBI Taxonomy" id="3711"/>
    <lineage>
        <taxon>Eukaryota</taxon>
        <taxon>Viridiplantae</taxon>
        <taxon>Streptophyta</taxon>
        <taxon>Embryophyta</taxon>
        <taxon>Tracheophyta</taxon>
        <taxon>Spermatophyta</taxon>
        <taxon>Magnoliopsida</taxon>
        <taxon>eudicotyledons</taxon>
        <taxon>Gunneridae</taxon>
        <taxon>Pentapetalae</taxon>
        <taxon>rosids</taxon>
        <taxon>malvids</taxon>
        <taxon>Brassicales</taxon>
        <taxon>Brassicaceae</taxon>
        <taxon>Brassiceae</taxon>
        <taxon>Brassica</taxon>
    </lineage>
</organism>
<dbReference type="EMBL" id="LS974619">
    <property type="protein sequence ID" value="CAG7883400.1"/>
    <property type="molecule type" value="Genomic_DNA"/>
</dbReference>
<dbReference type="Pfam" id="PF00010">
    <property type="entry name" value="HLH"/>
    <property type="match status" value="1"/>
</dbReference>
<evidence type="ECO:0000256" key="5">
    <source>
        <dbReference type="ARBA" id="ARBA00023163"/>
    </source>
</evidence>
<dbReference type="GO" id="GO:0003677">
    <property type="term" value="F:DNA binding"/>
    <property type="evidence" value="ECO:0007669"/>
    <property type="project" value="UniProtKB-KW"/>
</dbReference>
<dbReference type="InterPro" id="IPR031066">
    <property type="entry name" value="bHLH_ALC-like_plant"/>
</dbReference>
<feature type="region of interest" description="Disordered" evidence="7">
    <location>
        <begin position="414"/>
        <end position="438"/>
    </location>
</feature>
<dbReference type="GO" id="GO:0005634">
    <property type="term" value="C:nucleus"/>
    <property type="evidence" value="ECO:0007669"/>
    <property type="project" value="UniProtKB-SubCell"/>
</dbReference>
<dbReference type="EMBL" id="LR031572">
    <property type="protein sequence ID" value="VDC82592.1"/>
    <property type="molecule type" value="Genomic_DNA"/>
</dbReference>
<evidence type="ECO:0000256" key="3">
    <source>
        <dbReference type="ARBA" id="ARBA00023015"/>
    </source>
</evidence>
<evidence type="ECO:0000259" key="8">
    <source>
        <dbReference type="PROSITE" id="PS50888"/>
    </source>
</evidence>
<feature type="region of interest" description="Disordered" evidence="7">
    <location>
        <begin position="148"/>
        <end position="190"/>
    </location>
</feature>
<name>A0A3P5ZR11_BRACM</name>
<keyword evidence="6" id="KW-0539">Nucleus</keyword>
<feature type="compositionally biased region" description="Polar residues" evidence="7">
    <location>
        <begin position="696"/>
        <end position="712"/>
    </location>
</feature>
<keyword evidence="3" id="KW-0805">Transcription regulation</keyword>
<dbReference type="Proteomes" id="UP000694005">
    <property type="component" value="Chromosome A03"/>
</dbReference>
<feature type="region of interest" description="Disordered" evidence="7">
    <location>
        <begin position="259"/>
        <end position="292"/>
    </location>
</feature>
<dbReference type="Pfam" id="PF03763">
    <property type="entry name" value="Remorin_C"/>
    <property type="match status" value="1"/>
</dbReference>
<dbReference type="PANTHER" id="PTHR45855:SF66">
    <property type="entry name" value="TRANSCRIPTION FACTOR PIF7"/>
    <property type="match status" value="1"/>
</dbReference>
<dbReference type="InterPro" id="IPR011598">
    <property type="entry name" value="bHLH_dom"/>
</dbReference>
<feature type="compositionally biased region" description="Basic and acidic residues" evidence="7">
    <location>
        <begin position="422"/>
        <end position="435"/>
    </location>
</feature>
<feature type="compositionally biased region" description="Basic and acidic residues" evidence="7">
    <location>
        <begin position="259"/>
        <end position="273"/>
    </location>
</feature>
<evidence type="ECO:0000256" key="4">
    <source>
        <dbReference type="ARBA" id="ARBA00023125"/>
    </source>
</evidence>
<evidence type="ECO:0000256" key="2">
    <source>
        <dbReference type="ARBA" id="ARBA00005711"/>
    </source>
</evidence>
<proteinExistence type="inferred from homology"/>
<feature type="region of interest" description="Disordered" evidence="7">
    <location>
        <begin position="696"/>
        <end position="718"/>
    </location>
</feature>
<evidence type="ECO:0000256" key="1">
    <source>
        <dbReference type="ARBA" id="ARBA00004123"/>
    </source>
</evidence>
<dbReference type="Gene3D" id="4.10.280.10">
    <property type="entry name" value="Helix-loop-helix DNA-binding domain"/>
    <property type="match status" value="1"/>
</dbReference>
<dbReference type="InterPro" id="IPR005516">
    <property type="entry name" value="Remorin_C"/>
</dbReference>
<comment type="subcellular location">
    <subcellularLocation>
        <location evidence="1">Nucleus</location>
    </subcellularLocation>
</comment>
<dbReference type="InterPro" id="IPR036638">
    <property type="entry name" value="HLH_DNA-bd_sf"/>
</dbReference>
<reference evidence="10" key="1">
    <citation type="submission" date="2018-11" db="EMBL/GenBank/DDBJ databases">
        <authorList>
            <consortium name="Genoscope - CEA"/>
            <person name="William W."/>
        </authorList>
    </citation>
    <scope>NUCLEOTIDE SEQUENCE</scope>
</reference>
<keyword evidence="4" id="KW-0238">DNA-binding</keyword>
<dbReference type="PROSITE" id="PS50888">
    <property type="entry name" value="BHLH"/>
    <property type="match status" value="1"/>
</dbReference>
<evidence type="ECO:0000313" key="9">
    <source>
        <dbReference type="EMBL" id="CAG7883400.1"/>
    </source>
</evidence>
<evidence type="ECO:0000256" key="7">
    <source>
        <dbReference type="SAM" id="MobiDB-lite"/>
    </source>
</evidence>
<feature type="compositionally biased region" description="Basic and acidic residues" evidence="7">
    <location>
        <begin position="150"/>
        <end position="168"/>
    </location>
</feature>
<feature type="domain" description="BHLH" evidence="8">
    <location>
        <begin position="523"/>
        <end position="572"/>
    </location>
</feature>
<evidence type="ECO:0000256" key="6">
    <source>
        <dbReference type="ARBA" id="ARBA00023242"/>
    </source>
</evidence>
<dbReference type="AlphaFoldDB" id="A0A3P5ZR11"/>
<accession>A0A3P5ZR11</accession>
<gene>
    <name evidence="10" type="ORF">BRAA03T13810Z</name>
    <name evidence="9" type="ORF">BRAPAZ1V2_A03P47430.2</name>
</gene>
<dbReference type="Gramene" id="A03p47430.2_BraZ1">
    <property type="protein sequence ID" value="A03p47430.2_BraZ1.CDS"/>
    <property type="gene ID" value="A03g47430.2_BraZ1"/>
</dbReference>
<sequence>MFLYSGIRILAIFYNIGRIYEAQTILESLGENLVKQRRRRVSVSENKQTDMPNLSELAITDNPALNWLKNQAYWYEKMDYYDEKESEFATSVAAAAFVIRAMEEAYKENAKRMREETKRSRKKKTNPVIAKSEVKRINRSFTQDLTIGEESFKKQQMDNPQKDRREQEIGSSSRTLGLASAPSKADSWEKSQLDKIKLRYEKMKAEIVGWENERKSAAKLRMEKRKSELQKRTEINNQHYKTKLARIQVIADGAKKQLEEKKRSQEAQVQEKVKKMRRTGKREDSRQGNSNPLPHMCFLHIKTIVIAGTIVSLLYYFNVDQMKIHYMSCRCDCEELENRGGHQDYTTKTKKKKRKAELSNYGVKELTWENGQLTVHGLGEGVEPTTTSANLLWTQALNGCETLESVVHQAALQPSKLQSQNGRDHNNSESKDGSCSRKRGYPQEMDCWFSGQEESHRVGHSVTASASGTNMSWASFESGRSLKTARTGDRDYLFSGSETQETEGDEQETRGEAGRSNNGRRGRAAAIHNESERRRRDRINQRMRTLQKLLPTASKADKVSILDDVIEHLKQLQAQVQFMSLRANLPQQMMMPQLPPPQSVLSIQHQQQQQQQQQQQHQQFQMSLLATMARMGMGGGGNAYGGLVPPPPPLMIPPMDNRDCTNASSASLTDPYSAFLAQTMNMDLYNKMAAAIYRQQSDQTTKVNTGMPSSSSNHEKRD</sequence>